<reference evidence="1" key="1">
    <citation type="submission" date="2018-02" db="EMBL/GenBank/DDBJ databases">
        <title>Rhizophora mucronata_Transcriptome.</title>
        <authorList>
            <person name="Meera S.P."/>
            <person name="Sreeshan A."/>
            <person name="Augustine A."/>
        </authorList>
    </citation>
    <scope>NUCLEOTIDE SEQUENCE</scope>
    <source>
        <tissue evidence="1">Leaf</tissue>
    </source>
</reference>
<accession>A0A2P2NTQ0</accession>
<proteinExistence type="predicted"/>
<name>A0A2P2NTQ0_RHIMU</name>
<organism evidence="1">
    <name type="scientific">Rhizophora mucronata</name>
    <name type="common">Asiatic mangrove</name>
    <dbReference type="NCBI Taxonomy" id="61149"/>
    <lineage>
        <taxon>Eukaryota</taxon>
        <taxon>Viridiplantae</taxon>
        <taxon>Streptophyta</taxon>
        <taxon>Embryophyta</taxon>
        <taxon>Tracheophyta</taxon>
        <taxon>Spermatophyta</taxon>
        <taxon>Magnoliopsida</taxon>
        <taxon>eudicotyledons</taxon>
        <taxon>Gunneridae</taxon>
        <taxon>Pentapetalae</taxon>
        <taxon>rosids</taxon>
        <taxon>fabids</taxon>
        <taxon>Malpighiales</taxon>
        <taxon>Rhizophoraceae</taxon>
        <taxon>Rhizophora</taxon>
    </lineage>
</organism>
<dbReference type="EMBL" id="GGEC01065382">
    <property type="protein sequence ID" value="MBX45866.1"/>
    <property type="molecule type" value="Transcribed_RNA"/>
</dbReference>
<protein>
    <submittedName>
        <fullName evidence="1">Uncharacterized protein</fullName>
    </submittedName>
</protein>
<evidence type="ECO:0000313" key="1">
    <source>
        <dbReference type="EMBL" id="MBX45866.1"/>
    </source>
</evidence>
<dbReference type="AlphaFoldDB" id="A0A2P2NTQ0"/>
<sequence length="74" mass="8243">MVLVQPQSMTEVEVHCDVRRTHPLLHNFLVIACSNENSNHEISLFLSGVGTKDCFFWSSSSSAAGPIISYKMMI</sequence>